<dbReference type="Proteomes" id="UP000265742">
    <property type="component" value="Unassembled WGS sequence"/>
</dbReference>
<protein>
    <submittedName>
        <fullName evidence="3">DUF3071 domain-containing protein</fullName>
    </submittedName>
</protein>
<name>A0A3A1TWT6_9MICO</name>
<feature type="compositionally biased region" description="Low complexity" evidence="1">
    <location>
        <begin position="398"/>
        <end position="409"/>
    </location>
</feature>
<dbReference type="EMBL" id="QXTG01000002">
    <property type="protein sequence ID" value="RIX28078.1"/>
    <property type="molecule type" value="Genomic_DNA"/>
</dbReference>
<dbReference type="AlphaFoldDB" id="A0A3A1TWT6"/>
<evidence type="ECO:0000313" key="4">
    <source>
        <dbReference type="Proteomes" id="UP000265742"/>
    </source>
</evidence>
<organism evidence="3 4">
    <name type="scientific">Amnibacterium setariae</name>
    <dbReference type="NCBI Taxonomy" id="2306585"/>
    <lineage>
        <taxon>Bacteria</taxon>
        <taxon>Bacillati</taxon>
        <taxon>Actinomycetota</taxon>
        <taxon>Actinomycetes</taxon>
        <taxon>Micrococcales</taxon>
        <taxon>Microbacteriaceae</taxon>
        <taxon>Amnibacterium</taxon>
    </lineage>
</organism>
<proteinExistence type="predicted"/>
<reference evidence="4" key="1">
    <citation type="submission" date="2018-09" db="EMBL/GenBank/DDBJ databases">
        <authorList>
            <person name="Kim I."/>
        </authorList>
    </citation>
    <scope>NUCLEOTIDE SEQUENCE [LARGE SCALE GENOMIC DNA]</scope>
    <source>
        <strain evidence="4">DD4a</strain>
    </source>
</reference>
<dbReference type="NCBIfam" id="NF040712">
    <property type="entry name" value="SepH"/>
    <property type="match status" value="1"/>
</dbReference>
<dbReference type="InterPro" id="IPR021421">
    <property type="entry name" value="DUF3071"/>
</dbReference>
<dbReference type="InterPro" id="IPR047682">
    <property type="entry name" value="SepH-like"/>
</dbReference>
<feature type="compositionally biased region" description="Basic and acidic residues" evidence="1">
    <location>
        <begin position="325"/>
        <end position="337"/>
    </location>
</feature>
<evidence type="ECO:0000313" key="3">
    <source>
        <dbReference type="EMBL" id="RIX28078.1"/>
    </source>
</evidence>
<feature type="region of interest" description="Disordered" evidence="1">
    <location>
        <begin position="258"/>
        <end position="494"/>
    </location>
</feature>
<accession>A0A3A1TWT6</accession>
<feature type="compositionally biased region" description="Basic and acidic residues" evidence="1">
    <location>
        <begin position="349"/>
        <end position="370"/>
    </location>
</feature>
<evidence type="ECO:0000259" key="2">
    <source>
        <dbReference type="Pfam" id="PF11268"/>
    </source>
</evidence>
<dbReference type="Pfam" id="PF11268">
    <property type="entry name" value="DUF3071"/>
    <property type="match status" value="1"/>
</dbReference>
<gene>
    <name evidence="3" type="ORF">D1781_11365</name>
</gene>
<comment type="caution">
    <text evidence="3">The sequence shown here is derived from an EMBL/GenBank/DDBJ whole genome shotgun (WGS) entry which is preliminary data.</text>
</comment>
<sequence length="494" mass="53709">MHEAECGCKRLAAAVVPRSQAHQHPGLARYFRGGRRGACDPRRAGGQEVDRTMQTLSVLTVEDDAIVVATPTGDRFRLPLDAALRARIASTSGPASEKRLSPREIQAHIRAGLTSEQVAAMTGVPVAFIERFTGPVLAERSYIVESALAVRLPPETEGARSRTFGAVMGERLDALAAKDVRWTSAKEPSGWVLAVAFTADDIQHAASWRFDPKHMRLDPDNVEASTLSQQGVPAALTPRLRAIEPTAPVTIVRPAEPDAAAPAPAPATGPGPRLPHGARVAAVPAEEPDRSRFDSAAFRFPPMERAPKEAQPAAETDTGTTATPERPKPRDVRRAPADRPAPGQRAQPRRIDRTDRTDRPERIDEPERRRPTGRQEQIQDTDELPPTAAIDVVGDVFAPRPAADRAAPAPRREPAPVHRLPVRDAATPVQERPTEPIRRRRDRGRPGLAPVEPAPATPEDAEEPAERPAPAVRPRRGRTSMPSWDEIVFGRDEP</sequence>
<evidence type="ECO:0000256" key="1">
    <source>
        <dbReference type="SAM" id="MobiDB-lite"/>
    </source>
</evidence>
<keyword evidence="4" id="KW-1185">Reference proteome</keyword>
<feature type="domain" description="DUF3071" evidence="2">
    <location>
        <begin position="53"/>
        <end position="210"/>
    </location>
</feature>
<feature type="compositionally biased region" description="Pro residues" evidence="1">
    <location>
        <begin position="263"/>
        <end position="273"/>
    </location>
</feature>